<keyword evidence="7 9" id="KW-0413">Isomerase</keyword>
<reference evidence="12 13" key="1">
    <citation type="journal article" date="2020" name="Microorganisms">
        <title>Osmotic Adaptation and Compatible Solute Biosynthesis of Phototrophic Bacteria as Revealed from Genome Analyses.</title>
        <authorList>
            <person name="Imhoff J.F."/>
            <person name="Rahn T."/>
            <person name="Kunzel S."/>
            <person name="Keller A."/>
            <person name="Neulinger S.C."/>
        </authorList>
    </citation>
    <scope>NUCLEOTIDE SEQUENCE [LARGE SCALE GENOMIC DNA]</scope>
    <source>
        <strain evidence="12 13">DSM 6210</strain>
    </source>
</reference>
<dbReference type="EC" id="5.2.1.8" evidence="10"/>
<evidence type="ECO:0000256" key="9">
    <source>
        <dbReference type="PROSITE-ProRule" id="PRU00277"/>
    </source>
</evidence>
<evidence type="ECO:0000256" key="6">
    <source>
        <dbReference type="ARBA" id="ARBA00023186"/>
    </source>
</evidence>
<evidence type="ECO:0000256" key="3">
    <source>
        <dbReference type="ARBA" id="ARBA00006577"/>
    </source>
</evidence>
<keyword evidence="5 9" id="KW-0697">Rotamase</keyword>
<comment type="catalytic activity">
    <reaction evidence="1 9 10">
        <text>[protein]-peptidylproline (omega=180) = [protein]-peptidylproline (omega=0)</text>
        <dbReference type="Rhea" id="RHEA:16237"/>
        <dbReference type="Rhea" id="RHEA-COMP:10747"/>
        <dbReference type="Rhea" id="RHEA-COMP:10748"/>
        <dbReference type="ChEBI" id="CHEBI:83833"/>
        <dbReference type="ChEBI" id="CHEBI:83834"/>
        <dbReference type="EC" id="5.2.1.8"/>
    </reaction>
</comment>
<gene>
    <name evidence="12" type="ORF">CKO31_11795</name>
</gene>
<comment type="similarity">
    <text evidence="3 10">Belongs to the FKBP-type PPIase family.</text>
</comment>
<proteinExistence type="inferred from homology"/>
<dbReference type="InterPro" id="IPR046357">
    <property type="entry name" value="PPIase_dom_sf"/>
</dbReference>
<evidence type="ECO:0000259" key="11">
    <source>
        <dbReference type="PROSITE" id="PS50059"/>
    </source>
</evidence>
<sequence length="147" mass="15482">MSADPQKSATVGDTVKVHYTGRLVDGTEFDSSRGAEPLEITLGQGETIAGFESAVVGMSPGEQKSVTIPCDSAYGARNEEMTQTVPRSVIPEDIDLTVGMVLNARSPDGQTVSFTVADFNDENVTVDGNHPLAGHDLVFDLELVAVA</sequence>
<evidence type="ECO:0000256" key="2">
    <source>
        <dbReference type="ARBA" id="ARBA00004496"/>
    </source>
</evidence>
<dbReference type="PANTHER" id="PTHR47861">
    <property type="entry name" value="FKBP-TYPE PEPTIDYL-PROLYL CIS-TRANS ISOMERASE SLYD"/>
    <property type="match status" value="1"/>
</dbReference>
<accession>A0ABS1CHL2</accession>
<comment type="function">
    <text evidence="8">Also involved in hydrogenase metallocenter assembly, probably by participating in the nickel insertion step. This function in hydrogenase biosynthesis requires chaperone activity and the presence of the metal-binding domain, but not PPIase activity.</text>
</comment>
<dbReference type="GO" id="GO:0016853">
    <property type="term" value="F:isomerase activity"/>
    <property type="evidence" value="ECO:0007669"/>
    <property type="project" value="UniProtKB-KW"/>
</dbReference>
<name>A0ABS1CHL2_9GAMM</name>
<keyword evidence="6" id="KW-0143">Chaperone</keyword>
<dbReference type="InterPro" id="IPR001179">
    <property type="entry name" value="PPIase_FKBP_dom"/>
</dbReference>
<evidence type="ECO:0000256" key="5">
    <source>
        <dbReference type="ARBA" id="ARBA00023110"/>
    </source>
</evidence>
<evidence type="ECO:0000313" key="12">
    <source>
        <dbReference type="EMBL" id="MBK1631412.1"/>
    </source>
</evidence>
<dbReference type="Gene3D" id="3.10.50.40">
    <property type="match status" value="1"/>
</dbReference>
<dbReference type="SUPFAM" id="SSF54534">
    <property type="entry name" value="FKBP-like"/>
    <property type="match status" value="1"/>
</dbReference>
<comment type="subcellular location">
    <subcellularLocation>
        <location evidence="2">Cytoplasm</location>
    </subcellularLocation>
</comment>
<evidence type="ECO:0000256" key="7">
    <source>
        <dbReference type="ARBA" id="ARBA00023235"/>
    </source>
</evidence>
<evidence type="ECO:0000256" key="4">
    <source>
        <dbReference type="ARBA" id="ARBA00022490"/>
    </source>
</evidence>
<dbReference type="PROSITE" id="PS50059">
    <property type="entry name" value="FKBP_PPIASE"/>
    <property type="match status" value="1"/>
</dbReference>
<protein>
    <recommendedName>
        <fullName evidence="10">Peptidyl-prolyl cis-trans isomerase</fullName>
        <ecNumber evidence="10">5.2.1.8</ecNumber>
    </recommendedName>
</protein>
<dbReference type="Pfam" id="PF00254">
    <property type="entry name" value="FKBP_C"/>
    <property type="match status" value="1"/>
</dbReference>
<dbReference type="EMBL" id="NRRV01000025">
    <property type="protein sequence ID" value="MBK1631412.1"/>
    <property type="molecule type" value="Genomic_DNA"/>
</dbReference>
<evidence type="ECO:0000313" key="13">
    <source>
        <dbReference type="Proteomes" id="UP000748752"/>
    </source>
</evidence>
<organism evidence="12 13">
    <name type="scientific">Thiohalocapsa halophila</name>
    <dbReference type="NCBI Taxonomy" id="69359"/>
    <lineage>
        <taxon>Bacteria</taxon>
        <taxon>Pseudomonadati</taxon>
        <taxon>Pseudomonadota</taxon>
        <taxon>Gammaproteobacteria</taxon>
        <taxon>Chromatiales</taxon>
        <taxon>Chromatiaceae</taxon>
        <taxon>Thiohalocapsa</taxon>
    </lineage>
</organism>
<dbReference type="Proteomes" id="UP000748752">
    <property type="component" value="Unassembled WGS sequence"/>
</dbReference>
<dbReference type="PANTHER" id="PTHR47861:SF3">
    <property type="entry name" value="FKBP-TYPE PEPTIDYL-PROLYL CIS-TRANS ISOMERASE SLYD"/>
    <property type="match status" value="1"/>
</dbReference>
<evidence type="ECO:0000256" key="1">
    <source>
        <dbReference type="ARBA" id="ARBA00000971"/>
    </source>
</evidence>
<keyword evidence="4" id="KW-0963">Cytoplasm</keyword>
<evidence type="ECO:0000256" key="8">
    <source>
        <dbReference type="ARBA" id="ARBA00037071"/>
    </source>
</evidence>
<keyword evidence="13" id="KW-1185">Reference proteome</keyword>
<comment type="caution">
    <text evidence="12">The sequence shown here is derived from an EMBL/GenBank/DDBJ whole genome shotgun (WGS) entry which is preliminary data.</text>
</comment>
<evidence type="ECO:0000256" key="10">
    <source>
        <dbReference type="RuleBase" id="RU003915"/>
    </source>
</evidence>
<feature type="domain" description="PPIase FKBP-type" evidence="11">
    <location>
        <begin position="12"/>
        <end position="106"/>
    </location>
</feature>